<protein>
    <recommendedName>
        <fullName evidence="1">SNIPE associated domain-containing protein</fullName>
    </recommendedName>
</protein>
<sequence>MTRAKTAVEAADNFHYNNSLAKGRKFVGDLSKLMLRAYNAEAENCVRVLKAGNLPSATRRLQTAVRILEKLGAMASIRINPAYHQTRITELELTADYLAKKQQEKEAEREHRAALQEERRYNGAQISRWQTLI</sequence>
<reference evidence="2 3" key="1">
    <citation type="submission" date="2021-03" db="EMBL/GenBank/DDBJ databases">
        <title>Sequencing the genomes of 1000 actinobacteria strains.</title>
        <authorList>
            <person name="Klenk H.-P."/>
        </authorList>
    </citation>
    <scope>NUCLEOTIDE SEQUENCE [LARGE SCALE GENOMIC DNA]</scope>
    <source>
        <strain evidence="2 3">DSM 45510</strain>
    </source>
</reference>
<organism evidence="2 3">
    <name type="scientific">Amycolatopsis magusensis</name>
    <dbReference type="NCBI Taxonomy" id="882444"/>
    <lineage>
        <taxon>Bacteria</taxon>
        <taxon>Bacillati</taxon>
        <taxon>Actinomycetota</taxon>
        <taxon>Actinomycetes</taxon>
        <taxon>Pseudonocardiales</taxon>
        <taxon>Pseudonocardiaceae</taxon>
        <taxon>Amycolatopsis</taxon>
    </lineage>
</organism>
<evidence type="ECO:0000313" key="3">
    <source>
        <dbReference type="Proteomes" id="UP000741013"/>
    </source>
</evidence>
<dbReference type="InterPro" id="IPR025280">
    <property type="entry name" value="SNIPE"/>
</dbReference>
<accession>A0ABS4PMP2</accession>
<dbReference type="Proteomes" id="UP000741013">
    <property type="component" value="Unassembled WGS sequence"/>
</dbReference>
<gene>
    <name evidence="2" type="ORF">JOM49_001654</name>
</gene>
<dbReference type="Pfam" id="PF13250">
    <property type="entry name" value="SNIPE"/>
    <property type="match status" value="1"/>
</dbReference>
<name>A0ABS4PMP2_9PSEU</name>
<evidence type="ECO:0000259" key="1">
    <source>
        <dbReference type="Pfam" id="PF13250"/>
    </source>
</evidence>
<feature type="domain" description="SNIPE associated" evidence="1">
    <location>
        <begin position="1"/>
        <end position="102"/>
    </location>
</feature>
<evidence type="ECO:0000313" key="2">
    <source>
        <dbReference type="EMBL" id="MBP2180128.1"/>
    </source>
</evidence>
<proteinExistence type="predicted"/>
<keyword evidence="3" id="KW-1185">Reference proteome</keyword>
<dbReference type="EMBL" id="JAGGMS010000001">
    <property type="protein sequence ID" value="MBP2180128.1"/>
    <property type="molecule type" value="Genomic_DNA"/>
</dbReference>
<comment type="caution">
    <text evidence="2">The sequence shown here is derived from an EMBL/GenBank/DDBJ whole genome shotgun (WGS) entry which is preliminary data.</text>
</comment>
<dbReference type="RefSeq" id="WP_209663744.1">
    <property type="nucleotide sequence ID" value="NZ_JAGGMS010000001.1"/>
</dbReference>